<dbReference type="GO" id="GO:0005634">
    <property type="term" value="C:nucleus"/>
    <property type="evidence" value="ECO:0007669"/>
    <property type="project" value="UniProtKB-SubCell"/>
</dbReference>
<sequence length="713" mass="79192">MNVEEVIEEPLRIVQNVFARDVASGAQDKAQFSATPAFDEILAGDAWYKVPLLSDLASQGVQTPKAGSLVRFRCMVQDTGLGQEYFVSAFQERDGAWKCTHYSDEVPSEGDHLEAELLDEKQWLYCVSVPGETDWVQQTRCSSVDGRHGNEDTLSDMLSRLTVESNDVQENKSANSEDSHDWTTIPSKFPLPGRRHLAAVVKIYGREDNIKVTDMIEFVGILGKDMPSGGPAEDEFGAPSVKLDGVRVLHAITWRKLSGSAAYRESLGAANDATVLQRAPSIRAQIIHYIAQVLGGDELAAEWVLLHMLSRVHTRRGSLVLGNFALGLTNVVPSNSSSGGLSMTDLLTALLSTLLPTILRLPLTIEQLNNSHYFPRSEYDNLLSGHLQLTSNTYLLVDETRLQEGNLQEQGLKNIQALQGVMNGQSLHYAFPYSSFEIQTDLETLVVSTGKPLLQTPAIIPVIPIKDGVPTSLPAIDDQTLNEWRIYLQQARWIDHDIPSDISSYIQEQYVKERKQGSKIGQEDLMLHMTLARLVAQSFGQSELNVELWDYAVSIDEKRCARLETEDDLEEVSLDHVEEEEEVLSDSDYSDYSDSEDDHVEESLLDRVYALRDMIPLEQRTAFANASSTAFSYGRTGVQWLGKGAWVVTTSMLLLVLPLALEIEKEAALVQYEKEAMQQQQGAQQMLTPNIYGQPQPGQPQPQGGKVVPPGFQ</sequence>
<dbReference type="PANTHER" id="PTHR13489">
    <property type="entry name" value="MINI-CHROMOSOME MAINTENANCE COMPLEX-BINDING PROTEIN"/>
    <property type="match status" value="1"/>
</dbReference>
<evidence type="ECO:0000313" key="15">
    <source>
        <dbReference type="EMBL" id="OZJ02304.1"/>
    </source>
</evidence>
<evidence type="ECO:0000256" key="10">
    <source>
        <dbReference type="ARBA" id="ARBA00023128"/>
    </source>
</evidence>
<evidence type="ECO:0000256" key="3">
    <source>
        <dbReference type="ARBA" id="ARBA00009874"/>
    </source>
</evidence>
<evidence type="ECO:0000256" key="12">
    <source>
        <dbReference type="ARBA" id="ARBA00023170"/>
    </source>
</evidence>
<dbReference type="GO" id="GO:0005741">
    <property type="term" value="C:mitochondrial outer membrane"/>
    <property type="evidence" value="ECO:0007669"/>
    <property type="project" value="UniProtKB-SubCell"/>
</dbReference>
<dbReference type="PANTHER" id="PTHR13489:SF0">
    <property type="entry name" value="MINI-CHROMOSOME MAINTENANCE COMPLEX-BINDING PROTEIN"/>
    <property type="match status" value="1"/>
</dbReference>
<evidence type="ECO:0000256" key="1">
    <source>
        <dbReference type="ARBA" id="ARBA00004123"/>
    </source>
</evidence>
<evidence type="ECO:0000256" key="5">
    <source>
        <dbReference type="ARBA" id="ARBA00022692"/>
    </source>
</evidence>
<dbReference type="GO" id="GO:0006261">
    <property type="term" value="P:DNA-templated DNA replication"/>
    <property type="evidence" value="ECO:0007669"/>
    <property type="project" value="TreeGrafter"/>
</dbReference>
<dbReference type="Proteomes" id="UP000242875">
    <property type="component" value="Unassembled WGS sequence"/>
</dbReference>
<feature type="region of interest" description="Disordered" evidence="14">
    <location>
        <begin position="682"/>
        <end position="713"/>
    </location>
</feature>
<reference evidence="15 16" key="1">
    <citation type="journal article" date="2017" name="Mycologia">
        <title>Bifiguratus adelaidae, gen. et sp. nov., a new member of Mucoromycotina in endophytic and soil-dwelling habitats.</title>
        <authorList>
            <person name="Torres-Cruz T.J."/>
            <person name="Billingsley Tobias T.L."/>
            <person name="Almatruk M."/>
            <person name="Hesse C."/>
            <person name="Kuske C.R."/>
            <person name="Desiro A."/>
            <person name="Benucci G.M."/>
            <person name="Bonito G."/>
            <person name="Stajich J.E."/>
            <person name="Dunlap C."/>
            <person name="Arnold A.E."/>
            <person name="Porras-Alfaro A."/>
        </authorList>
    </citation>
    <scope>NUCLEOTIDE SEQUENCE [LARGE SCALE GENOMIC DNA]</scope>
    <source>
        <strain evidence="15 16">AZ0501</strain>
    </source>
</reference>
<keyword evidence="8" id="KW-1133">Transmembrane helix</keyword>
<keyword evidence="13" id="KW-0539">Nucleus</keyword>
<dbReference type="GO" id="GO:0003682">
    <property type="term" value="F:chromatin binding"/>
    <property type="evidence" value="ECO:0007669"/>
    <property type="project" value="TreeGrafter"/>
</dbReference>
<keyword evidence="7" id="KW-0653">Protein transport</keyword>
<feature type="compositionally biased region" description="Low complexity" evidence="14">
    <location>
        <begin position="693"/>
        <end position="713"/>
    </location>
</feature>
<dbReference type="Pfam" id="PF04281">
    <property type="entry name" value="Tom22"/>
    <property type="match status" value="1"/>
</dbReference>
<dbReference type="EMBL" id="MVBO01000165">
    <property type="protein sequence ID" value="OZJ02304.1"/>
    <property type="molecule type" value="Genomic_DNA"/>
</dbReference>
<evidence type="ECO:0000313" key="16">
    <source>
        <dbReference type="Proteomes" id="UP000242875"/>
    </source>
</evidence>
<feature type="region of interest" description="Disordered" evidence="14">
    <location>
        <begin position="574"/>
        <end position="597"/>
    </location>
</feature>
<comment type="caution">
    <text evidence="15">The sequence shown here is derived from an EMBL/GenBank/DDBJ whole genome shotgun (WGS) entry which is preliminary data.</text>
</comment>
<keyword evidence="10" id="KW-0496">Mitochondrion</keyword>
<dbReference type="InterPro" id="IPR019140">
    <property type="entry name" value="MCM_complex-bd"/>
</dbReference>
<name>A0A261XVP0_9FUNG</name>
<comment type="subcellular location">
    <subcellularLocation>
        <location evidence="2">Mitochondrion outer membrane</location>
        <topology evidence="2">Single-pass membrane protein</topology>
    </subcellularLocation>
    <subcellularLocation>
        <location evidence="1">Nucleus</location>
    </subcellularLocation>
</comment>
<evidence type="ECO:0000256" key="9">
    <source>
        <dbReference type="ARBA" id="ARBA00023010"/>
    </source>
</evidence>
<dbReference type="GO" id="GO:0006886">
    <property type="term" value="P:intracellular protein transport"/>
    <property type="evidence" value="ECO:0007669"/>
    <property type="project" value="InterPro"/>
</dbReference>
<dbReference type="AlphaFoldDB" id="A0A261XVP0"/>
<dbReference type="Pfam" id="PF09739">
    <property type="entry name" value="MCM_bind"/>
    <property type="match status" value="1"/>
</dbReference>
<evidence type="ECO:0000256" key="4">
    <source>
        <dbReference type="ARBA" id="ARBA00022448"/>
    </source>
</evidence>
<evidence type="ECO:0000256" key="7">
    <source>
        <dbReference type="ARBA" id="ARBA00022927"/>
    </source>
</evidence>
<evidence type="ECO:0000256" key="11">
    <source>
        <dbReference type="ARBA" id="ARBA00023136"/>
    </source>
</evidence>
<evidence type="ECO:0000256" key="6">
    <source>
        <dbReference type="ARBA" id="ARBA00022787"/>
    </source>
</evidence>
<evidence type="ECO:0000256" key="8">
    <source>
        <dbReference type="ARBA" id="ARBA00022989"/>
    </source>
</evidence>
<evidence type="ECO:0008006" key="17">
    <source>
        <dbReference type="Google" id="ProtNLM"/>
    </source>
</evidence>
<dbReference type="CDD" id="cd22884">
    <property type="entry name" value="TOM22"/>
    <property type="match status" value="1"/>
</dbReference>
<protein>
    <recommendedName>
        <fullName evidence="17">Mini-chromosome maintenance complex-binding protein</fullName>
    </recommendedName>
</protein>
<proteinExistence type="inferred from homology"/>
<keyword evidence="5" id="KW-0812">Transmembrane</keyword>
<evidence type="ECO:0000256" key="14">
    <source>
        <dbReference type="SAM" id="MobiDB-lite"/>
    </source>
</evidence>
<dbReference type="InterPro" id="IPR005683">
    <property type="entry name" value="Tom22"/>
</dbReference>
<organism evidence="15 16">
    <name type="scientific">Bifiguratus adelaidae</name>
    <dbReference type="NCBI Taxonomy" id="1938954"/>
    <lineage>
        <taxon>Eukaryota</taxon>
        <taxon>Fungi</taxon>
        <taxon>Fungi incertae sedis</taxon>
        <taxon>Mucoromycota</taxon>
        <taxon>Mucoromycotina</taxon>
        <taxon>Endogonomycetes</taxon>
        <taxon>Endogonales</taxon>
        <taxon>Endogonales incertae sedis</taxon>
        <taxon>Bifiguratus</taxon>
    </lineage>
</organism>
<accession>A0A261XVP0</accession>
<comment type="similarity">
    <text evidence="3">Belongs to the Tom22 family.</text>
</comment>
<evidence type="ECO:0000256" key="2">
    <source>
        <dbReference type="ARBA" id="ARBA00004572"/>
    </source>
</evidence>
<keyword evidence="16" id="KW-1185">Reference proteome</keyword>
<keyword evidence="11" id="KW-0472">Membrane</keyword>
<keyword evidence="9" id="KW-0811">Translocation</keyword>
<gene>
    <name evidence="15" type="ORF">BZG36_05195</name>
</gene>
<keyword evidence="6" id="KW-1000">Mitochondrion outer membrane</keyword>
<dbReference type="OrthoDB" id="329666at2759"/>
<evidence type="ECO:0000256" key="13">
    <source>
        <dbReference type="ARBA" id="ARBA00023242"/>
    </source>
</evidence>
<keyword evidence="12" id="KW-0675">Receptor</keyword>
<keyword evidence="4" id="KW-0813">Transport</keyword>